<dbReference type="RefSeq" id="WP_106366861.1">
    <property type="nucleotide sequence ID" value="NZ_PVTJ01000017.1"/>
</dbReference>
<gene>
    <name evidence="1" type="ORF">B0I28_11713</name>
</gene>
<sequence length="118" mass="12856">MSMPWLFHITDPQVAKALGPHLHEAGGIVVADPAYLTDTQRTDLLHTVGAPEGGELPVTIHAVDWTMTVEWDPENPDEVAADVHAVAERPAEFYDPGNLPEDMPAHVAEFLGLEPDED</sequence>
<proteinExistence type="predicted"/>
<reference evidence="1 2" key="1">
    <citation type="submission" date="2018-03" db="EMBL/GenBank/DDBJ databases">
        <title>Genomic Encyclopedia of Type Strains, Phase III (KMG-III): the genomes of soil and plant-associated and newly described type strains.</title>
        <authorList>
            <person name="Whitman W."/>
        </authorList>
    </citation>
    <scope>NUCLEOTIDE SEQUENCE [LARGE SCALE GENOMIC DNA]</scope>
    <source>
        <strain evidence="1 2">CGMCC 4.7067</strain>
    </source>
</reference>
<name>A0A2T0U6I8_9ACTN</name>
<evidence type="ECO:0000313" key="1">
    <source>
        <dbReference type="EMBL" id="PRY53514.1"/>
    </source>
</evidence>
<dbReference type="Proteomes" id="UP000238176">
    <property type="component" value="Unassembled WGS sequence"/>
</dbReference>
<protein>
    <submittedName>
        <fullName evidence="1">Uncharacterized protein</fullName>
    </submittedName>
</protein>
<dbReference type="EMBL" id="PVTJ01000017">
    <property type="protein sequence ID" value="PRY53514.1"/>
    <property type="molecule type" value="Genomic_DNA"/>
</dbReference>
<accession>A0A2T0U6I8</accession>
<organism evidence="1 2">
    <name type="scientific">Glycomyces artemisiae</name>
    <dbReference type="NCBI Taxonomy" id="1076443"/>
    <lineage>
        <taxon>Bacteria</taxon>
        <taxon>Bacillati</taxon>
        <taxon>Actinomycetota</taxon>
        <taxon>Actinomycetes</taxon>
        <taxon>Glycomycetales</taxon>
        <taxon>Glycomycetaceae</taxon>
        <taxon>Glycomyces</taxon>
    </lineage>
</organism>
<keyword evidence="2" id="KW-1185">Reference proteome</keyword>
<evidence type="ECO:0000313" key="2">
    <source>
        <dbReference type="Proteomes" id="UP000238176"/>
    </source>
</evidence>
<comment type="caution">
    <text evidence="1">The sequence shown here is derived from an EMBL/GenBank/DDBJ whole genome shotgun (WGS) entry which is preliminary data.</text>
</comment>
<dbReference type="AlphaFoldDB" id="A0A2T0U6I8"/>